<dbReference type="OMA" id="VVIHEEW"/>
<dbReference type="Proteomes" id="UP000827892">
    <property type="component" value="Chromosome I"/>
</dbReference>
<protein>
    <submittedName>
        <fullName evidence="1">Uncharacterized protein</fullName>
    </submittedName>
</protein>
<name>A0AAE9DWS0_CAEBR</name>
<dbReference type="EMBL" id="CP090891">
    <property type="protein sequence ID" value="ULU13379.1"/>
    <property type="molecule type" value="Genomic_DNA"/>
</dbReference>
<gene>
    <name evidence="1" type="ORF">L3Y34_016108</name>
</gene>
<dbReference type="RefSeq" id="XP_002640408.2">
    <property type="nucleotide sequence ID" value="XM_002640362.2"/>
</dbReference>
<proteinExistence type="predicted"/>
<organism evidence="1 2">
    <name type="scientific">Caenorhabditis briggsae</name>
    <dbReference type="NCBI Taxonomy" id="6238"/>
    <lineage>
        <taxon>Eukaryota</taxon>
        <taxon>Metazoa</taxon>
        <taxon>Ecdysozoa</taxon>
        <taxon>Nematoda</taxon>
        <taxon>Chromadorea</taxon>
        <taxon>Rhabditida</taxon>
        <taxon>Rhabditina</taxon>
        <taxon>Rhabditomorpha</taxon>
        <taxon>Rhabditoidea</taxon>
        <taxon>Rhabditidae</taxon>
        <taxon>Peloderinae</taxon>
        <taxon>Caenorhabditis</taxon>
    </lineage>
</organism>
<sequence>MKALGFLVCFILIAFLIYNAIRHFLISQKSKLIGLIRRYPLLPFPQDGFRVLEASDKLKTLVPQAKIQVCQNYTKRQECWNGKKQAIDKMNEMMRWIVKWNRKHLEDHRHPDEDKIEDLVPNDARLISIKMEGFKHGEMCHEFEPNDGTVDGSYYTWQMFGDNRIQVTSYIEDGISYVAGFCVYVDCPWTSGNYFRLKVIKDLFENKKSLPIRVRTRNTARVIVRDENRVNVQKKAVPVHGIRVGIPDQETTYVFNKRNSSPTPSDVSLPEEGGPSNDILIKWCPKLRRNIMSKIDDNVVIHEEWDQKTQKMKNVECQLCTDVLLNEEPPAYSSISPRS</sequence>
<accession>A0AAE9DWS0</accession>
<evidence type="ECO:0000313" key="1">
    <source>
        <dbReference type="EMBL" id="ULU13379.1"/>
    </source>
</evidence>
<dbReference type="PANTHER" id="PTHR34005:SF1">
    <property type="entry name" value="PROTEIN CBG15054"/>
    <property type="match status" value="1"/>
</dbReference>
<reference evidence="1 2" key="1">
    <citation type="submission" date="2022-05" db="EMBL/GenBank/DDBJ databases">
        <title>Chromosome-level reference genomes for two strains of Caenorhabditis briggsae: an improved platform for comparative genomics.</title>
        <authorList>
            <person name="Stevens L."/>
            <person name="Andersen E.C."/>
        </authorList>
    </citation>
    <scope>NUCLEOTIDE SEQUENCE [LARGE SCALE GENOMIC DNA]</scope>
    <source>
        <strain evidence="1">QX1410_ONT</strain>
        <tissue evidence="1">Whole-organism</tissue>
    </source>
</reference>
<dbReference type="PANTHER" id="PTHR34005">
    <property type="entry name" value="PROTEIN CBG15054-RELATED"/>
    <property type="match status" value="1"/>
</dbReference>
<dbReference type="KEGG" id="cbr:CBG_08456"/>
<evidence type="ECO:0000313" key="2">
    <source>
        <dbReference type="Proteomes" id="UP000827892"/>
    </source>
</evidence>
<dbReference type="AlphaFoldDB" id="A0AAE9DWS0"/>